<sequence>MFVSSARFGSLGGYVFVDAVVMVNYHEGRSAGRGSLLLGVQDRGGDGWLLPVSGEGIACEPLTSSVKWWFETQPPAVRAFSEDIALDLPKRSLTAQTDSRPEAKKHHGSEDVRVITLALRLHPSRHFTVESVIRLFVGLLRLGEVLLTESRDQFKRRSRGKRKSIQLIKQRMQAARDRQKSYADLKRKPMEF</sequence>
<gene>
    <name evidence="1" type="ORF">Tco_1093416</name>
</gene>
<protein>
    <submittedName>
        <fullName evidence="1">Uncharacterized protein</fullName>
    </submittedName>
</protein>
<organism evidence="1 2">
    <name type="scientific">Tanacetum coccineum</name>
    <dbReference type="NCBI Taxonomy" id="301880"/>
    <lineage>
        <taxon>Eukaryota</taxon>
        <taxon>Viridiplantae</taxon>
        <taxon>Streptophyta</taxon>
        <taxon>Embryophyta</taxon>
        <taxon>Tracheophyta</taxon>
        <taxon>Spermatophyta</taxon>
        <taxon>Magnoliopsida</taxon>
        <taxon>eudicotyledons</taxon>
        <taxon>Gunneridae</taxon>
        <taxon>Pentapetalae</taxon>
        <taxon>asterids</taxon>
        <taxon>campanulids</taxon>
        <taxon>Asterales</taxon>
        <taxon>Asteraceae</taxon>
        <taxon>Asteroideae</taxon>
        <taxon>Anthemideae</taxon>
        <taxon>Anthemidinae</taxon>
        <taxon>Tanacetum</taxon>
    </lineage>
</organism>
<keyword evidence="2" id="KW-1185">Reference proteome</keyword>
<comment type="caution">
    <text evidence="1">The sequence shown here is derived from an EMBL/GenBank/DDBJ whole genome shotgun (WGS) entry which is preliminary data.</text>
</comment>
<dbReference type="Proteomes" id="UP001151760">
    <property type="component" value="Unassembled WGS sequence"/>
</dbReference>
<accession>A0ABQ5IEU7</accession>
<evidence type="ECO:0000313" key="2">
    <source>
        <dbReference type="Proteomes" id="UP001151760"/>
    </source>
</evidence>
<reference evidence="1" key="2">
    <citation type="submission" date="2022-01" db="EMBL/GenBank/DDBJ databases">
        <authorList>
            <person name="Yamashiro T."/>
            <person name="Shiraishi A."/>
            <person name="Satake H."/>
            <person name="Nakayama K."/>
        </authorList>
    </citation>
    <scope>NUCLEOTIDE SEQUENCE</scope>
</reference>
<proteinExistence type="predicted"/>
<name>A0ABQ5IEU7_9ASTR</name>
<dbReference type="EMBL" id="BQNB010020623">
    <property type="protein sequence ID" value="GJT97898.1"/>
    <property type="molecule type" value="Genomic_DNA"/>
</dbReference>
<reference evidence="1" key="1">
    <citation type="journal article" date="2022" name="Int. J. Mol. Sci.">
        <title>Draft Genome of Tanacetum Coccineum: Genomic Comparison of Closely Related Tanacetum-Family Plants.</title>
        <authorList>
            <person name="Yamashiro T."/>
            <person name="Shiraishi A."/>
            <person name="Nakayama K."/>
            <person name="Satake H."/>
        </authorList>
    </citation>
    <scope>NUCLEOTIDE SEQUENCE</scope>
</reference>
<evidence type="ECO:0000313" key="1">
    <source>
        <dbReference type="EMBL" id="GJT97898.1"/>
    </source>
</evidence>